<gene>
    <name evidence="2" type="ORF">S12H4_16233</name>
</gene>
<feature type="compositionally biased region" description="Basic and acidic residues" evidence="1">
    <location>
        <begin position="113"/>
        <end position="128"/>
    </location>
</feature>
<reference evidence="2" key="1">
    <citation type="journal article" date="2014" name="Front. Microbiol.">
        <title>High frequency of phylogenetically diverse reductive dehalogenase-homologous genes in deep subseafloor sedimentary metagenomes.</title>
        <authorList>
            <person name="Kawai M."/>
            <person name="Futagami T."/>
            <person name="Toyoda A."/>
            <person name="Takaki Y."/>
            <person name="Nishi S."/>
            <person name="Hori S."/>
            <person name="Arai W."/>
            <person name="Tsubouchi T."/>
            <person name="Morono Y."/>
            <person name="Uchiyama I."/>
            <person name="Ito T."/>
            <person name="Fujiyama A."/>
            <person name="Inagaki F."/>
            <person name="Takami H."/>
        </authorList>
    </citation>
    <scope>NUCLEOTIDE SEQUENCE</scope>
    <source>
        <strain evidence="2">Expedition CK06-06</strain>
    </source>
</reference>
<proteinExistence type="predicted"/>
<sequence length="136" mass="15812">MHVHYTKKGRPWDWRCGHKGCRPIRWVRGDCLDDFAREAQGQKNKDQTKAKEPKIKQLQFELKLPKDFPSQVDKLRQQGLSLDEIAARFGISVKVLQEIIDSVRQQIDQLMEEVFKNENPPNDRKAQDSARSPDAS</sequence>
<protein>
    <submittedName>
        <fullName evidence="2">Uncharacterized protein</fullName>
    </submittedName>
</protein>
<comment type="caution">
    <text evidence="2">The sequence shown here is derived from an EMBL/GenBank/DDBJ whole genome shotgun (WGS) entry which is preliminary data.</text>
</comment>
<feature type="region of interest" description="Disordered" evidence="1">
    <location>
        <begin position="113"/>
        <end position="136"/>
    </location>
</feature>
<evidence type="ECO:0000313" key="2">
    <source>
        <dbReference type="EMBL" id="GAI76934.1"/>
    </source>
</evidence>
<organism evidence="2">
    <name type="scientific">marine sediment metagenome</name>
    <dbReference type="NCBI Taxonomy" id="412755"/>
    <lineage>
        <taxon>unclassified sequences</taxon>
        <taxon>metagenomes</taxon>
        <taxon>ecological metagenomes</taxon>
    </lineage>
</organism>
<evidence type="ECO:0000256" key="1">
    <source>
        <dbReference type="SAM" id="MobiDB-lite"/>
    </source>
</evidence>
<name>X1TA86_9ZZZZ</name>
<dbReference type="EMBL" id="BARW01007838">
    <property type="protein sequence ID" value="GAI76934.1"/>
    <property type="molecule type" value="Genomic_DNA"/>
</dbReference>
<dbReference type="AlphaFoldDB" id="X1TA86"/>
<accession>X1TA86</accession>